<dbReference type="SUPFAM" id="SSF159006">
    <property type="entry name" value="YopX-like"/>
    <property type="match status" value="1"/>
</dbReference>
<evidence type="ECO:0000313" key="2">
    <source>
        <dbReference type="Proteomes" id="UP001266357"/>
    </source>
</evidence>
<reference evidence="1 2" key="1">
    <citation type="submission" date="2023-09" db="EMBL/GenBank/DDBJ databases">
        <authorList>
            <person name="Rey-Velasco X."/>
        </authorList>
    </citation>
    <scope>NUCLEOTIDE SEQUENCE [LARGE SCALE GENOMIC DNA]</scope>
    <source>
        <strain evidence="1 2">W431</strain>
    </source>
</reference>
<dbReference type="Proteomes" id="UP001266357">
    <property type="component" value="Unassembled WGS sequence"/>
</dbReference>
<comment type="caution">
    <text evidence="1">The sequence shown here is derived from an EMBL/GenBank/DDBJ whole genome shotgun (WGS) entry which is preliminary data.</text>
</comment>
<gene>
    <name evidence="1" type="ORF">RM573_17365</name>
</gene>
<evidence type="ECO:0000313" key="1">
    <source>
        <dbReference type="EMBL" id="MDT0605374.1"/>
    </source>
</evidence>
<accession>A0ABU3A5C5</accession>
<proteinExistence type="predicted"/>
<organism evidence="1 2">
    <name type="scientific">Thalassotalea castellviae</name>
    <dbReference type="NCBI Taxonomy" id="3075612"/>
    <lineage>
        <taxon>Bacteria</taxon>
        <taxon>Pseudomonadati</taxon>
        <taxon>Pseudomonadota</taxon>
        <taxon>Gammaproteobacteria</taxon>
        <taxon>Alteromonadales</taxon>
        <taxon>Colwelliaceae</taxon>
        <taxon>Thalassotalea</taxon>
    </lineage>
</organism>
<name>A0ABU3A5C5_9GAMM</name>
<sequence>MKEFTGRKTITGEKVYDGDLVHCWDGTHDQREVTASLKGKVVKVEYSDETQFEVDGNNLALYCAEHVEILKDT</sequence>
<keyword evidence="2" id="KW-1185">Reference proteome</keyword>
<dbReference type="EMBL" id="JAVRIF010000017">
    <property type="protein sequence ID" value="MDT0605374.1"/>
    <property type="molecule type" value="Genomic_DNA"/>
</dbReference>
<dbReference type="RefSeq" id="WP_311585112.1">
    <property type="nucleotide sequence ID" value="NZ_JAVRIF010000017.1"/>
</dbReference>
<protein>
    <submittedName>
        <fullName evidence="1">Uncharacterized protein</fullName>
    </submittedName>
</protein>